<dbReference type="EMBL" id="FO203427">
    <property type="protein sequence ID" value="CCH47290.1"/>
    <property type="molecule type" value="Genomic_DNA"/>
</dbReference>
<accession>M1WL58</accession>
<dbReference type="AlphaFoldDB" id="M1WL58"/>
<organism evidence="1 2">
    <name type="scientific">Pseudodesulfovibrio piezophilus (strain DSM 21447 / JCM 15486 / C1TLV30)</name>
    <name type="common">Desulfovibrio piezophilus</name>
    <dbReference type="NCBI Taxonomy" id="1322246"/>
    <lineage>
        <taxon>Bacteria</taxon>
        <taxon>Pseudomonadati</taxon>
        <taxon>Thermodesulfobacteriota</taxon>
        <taxon>Desulfovibrionia</taxon>
        <taxon>Desulfovibrionales</taxon>
        <taxon>Desulfovibrionaceae</taxon>
    </lineage>
</organism>
<name>M1WL58_PSEP2</name>
<reference evidence="1 2" key="1">
    <citation type="journal article" date="2013" name="PLoS ONE">
        <title>The first genomic and proteomic characterization of a deep-sea sulfate reducer: insights into the piezophilic lifestyle of Desulfovibrio piezophilus.</title>
        <authorList>
            <person name="Pradel N."/>
            <person name="Ji B."/>
            <person name="Gimenez G."/>
            <person name="Talla E."/>
            <person name="Lenoble P."/>
            <person name="Garel M."/>
            <person name="Tamburini C."/>
            <person name="Fourquet P."/>
            <person name="Lebrun R."/>
            <person name="Bertin P."/>
            <person name="Denis Y."/>
            <person name="Pophillat M."/>
            <person name="Barbe V."/>
            <person name="Ollivier B."/>
            <person name="Dolla A."/>
        </authorList>
    </citation>
    <scope>NUCLEOTIDE SEQUENCE [LARGE SCALE GENOMIC DNA]</scope>
    <source>
        <strain evidence="2">DSM 10523 / SB164P1</strain>
    </source>
</reference>
<protein>
    <submittedName>
        <fullName evidence="1">Uncharacterized protein</fullName>
    </submittedName>
</protein>
<sequence>MHTKTAGISKIEAKKEKETSGIFMHDLF</sequence>
<gene>
    <name evidence="1" type="ordered locus">BN4_10050</name>
</gene>
<evidence type="ECO:0000313" key="2">
    <source>
        <dbReference type="Proteomes" id="UP000011724"/>
    </source>
</evidence>
<dbReference type="HOGENOM" id="CLU_3412509_0_0_7"/>
<reference evidence="2" key="2">
    <citation type="journal article" date="2013" name="Stand. Genomic Sci.">
        <title>Complete genome sequence of Desulfocapsa sulfexigens, a marine deltaproteobacterium specialized in disproportionating inorganic sulfur compounds.</title>
        <authorList>
            <person name="Finster K.W."/>
            <person name="Kjeldsen K.U."/>
            <person name="Kube M."/>
            <person name="Reinhardt R."/>
            <person name="Mussmann M."/>
            <person name="Amann R."/>
            <person name="Schreiber L."/>
        </authorList>
    </citation>
    <scope>NUCLEOTIDE SEQUENCE [LARGE SCALE GENOMIC DNA]</scope>
    <source>
        <strain evidence="2">DSM 10523 / SB164P1</strain>
    </source>
</reference>
<dbReference type="KEGG" id="dpi:BN4_10050"/>
<proteinExistence type="predicted"/>
<keyword evidence="2" id="KW-1185">Reference proteome</keyword>
<dbReference type="Proteomes" id="UP000011724">
    <property type="component" value="Chromosome"/>
</dbReference>
<evidence type="ECO:0000313" key="1">
    <source>
        <dbReference type="EMBL" id="CCH47290.1"/>
    </source>
</evidence>